<protein>
    <submittedName>
        <fullName evidence="1">Uncharacterized protein</fullName>
    </submittedName>
</protein>
<dbReference type="EMBL" id="CM044703">
    <property type="protein sequence ID" value="KAI5674452.1"/>
    <property type="molecule type" value="Genomic_DNA"/>
</dbReference>
<accession>A0ACC0BP67</accession>
<reference evidence="2" key="1">
    <citation type="journal article" date="2023" name="Nat. Plants">
        <title>Single-cell RNA sequencing provides a high-resolution roadmap for understanding the multicellular compartmentation of specialized metabolism.</title>
        <authorList>
            <person name="Sun S."/>
            <person name="Shen X."/>
            <person name="Li Y."/>
            <person name="Li Y."/>
            <person name="Wang S."/>
            <person name="Li R."/>
            <person name="Zhang H."/>
            <person name="Shen G."/>
            <person name="Guo B."/>
            <person name="Wei J."/>
            <person name="Xu J."/>
            <person name="St-Pierre B."/>
            <person name="Chen S."/>
            <person name="Sun C."/>
        </authorList>
    </citation>
    <scope>NUCLEOTIDE SEQUENCE [LARGE SCALE GENOMIC DNA]</scope>
</reference>
<comment type="caution">
    <text evidence="1">The sequence shown here is derived from an EMBL/GenBank/DDBJ whole genome shotgun (WGS) entry which is preliminary data.</text>
</comment>
<dbReference type="Proteomes" id="UP001060085">
    <property type="component" value="Linkage Group LG03"/>
</dbReference>
<keyword evidence="2" id="KW-1185">Reference proteome</keyword>
<sequence length="533" mass="58312">MGTSSSRIMGGSLSTTTSRTRPHNRRGGDRRRHRSFKRTLSSLLICGAGSSSRPRDEVEDVPPEILVRSAENCDLEKIQFLAKNPALASGNGVQYSNPRTGTRVSSSRSMFPSENSSMADDPGNSVAGDKGGSLSQNAESSHQLIANKKASPSHSNESPPESVSENERFIVDVVNSENRITNRDLPLNYLALPSCPSSDDLQQSSDLVSVGNIEGEMLVFHDCGSVSSPVHSDSSFDNRQQPSSSGLGFLVSEGEQDHRNGDVLQVDVVSVSSDNVTVGSSELTDHEARQNSRRLFWDSFSRRSSRRNADSRTFVFATDDADGLGSHDRWVLDFNSDLFDDGIRGDSRRYGSGNQITNERRWHSSSEIWERFRDVGQNETGHRTTSCPSGIHQDGTCACGSTLRAEESGPRASISRIVMLAEALFEVLDEIHRQPMSLSLSMVSVPAPESVVDSLPVKCFTKPERPESGDSTPQCYICLAEYEEEDMIRVLPCNHDFHVSCVDKWLKEIHGVCPLCRGDVRDSSVSSSGTSSL</sequence>
<gene>
    <name evidence="1" type="ORF">M9H77_14816</name>
</gene>
<proteinExistence type="predicted"/>
<name>A0ACC0BP67_CATRO</name>
<evidence type="ECO:0000313" key="1">
    <source>
        <dbReference type="EMBL" id="KAI5674452.1"/>
    </source>
</evidence>
<organism evidence="1 2">
    <name type="scientific">Catharanthus roseus</name>
    <name type="common">Madagascar periwinkle</name>
    <name type="synonym">Vinca rosea</name>
    <dbReference type="NCBI Taxonomy" id="4058"/>
    <lineage>
        <taxon>Eukaryota</taxon>
        <taxon>Viridiplantae</taxon>
        <taxon>Streptophyta</taxon>
        <taxon>Embryophyta</taxon>
        <taxon>Tracheophyta</taxon>
        <taxon>Spermatophyta</taxon>
        <taxon>Magnoliopsida</taxon>
        <taxon>eudicotyledons</taxon>
        <taxon>Gunneridae</taxon>
        <taxon>Pentapetalae</taxon>
        <taxon>asterids</taxon>
        <taxon>lamiids</taxon>
        <taxon>Gentianales</taxon>
        <taxon>Apocynaceae</taxon>
        <taxon>Rauvolfioideae</taxon>
        <taxon>Vinceae</taxon>
        <taxon>Catharanthinae</taxon>
        <taxon>Catharanthus</taxon>
    </lineage>
</organism>
<evidence type="ECO:0000313" key="2">
    <source>
        <dbReference type="Proteomes" id="UP001060085"/>
    </source>
</evidence>